<feature type="transmembrane region" description="Helical" evidence="6">
    <location>
        <begin position="90"/>
        <end position="113"/>
    </location>
</feature>
<evidence type="ECO:0000256" key="4">
    <source>
        <dbReference type="ARBA" id="ARBA00022989"/>
    </source>
</evidence>
<evidence type="ECO:0000259" key="7">
    <source>
        <dbReference type="Pfam" id="PF00892"/>
    </source>
</evidence>
<dbReference type="Proteomes" id="UP000317036">
    <property type="component" value="Unassembled WGS sequence"/>
</dbReference>
<dbReference type="PANTHER" id="PTHR32322">
    <property type="entry name" value="INNER MEMBRANE TRANSPORTER"/>
    <property type="match status" value="1"/>
</dbReference>
<feature type="transmembrane region" description="Helical" evidence="6">
    <location>
        <begin position="299"/>
        <end position="317"/>
    </location>
</feature>
<keyword evidence="9" id="KW-1185">Reference proteome</keyword>
<evidence type="ECO:0000256" key="5">
    <source>
        <dbReference type="ARBA" id="ARBA00023136"/>
    </source>
</evidence>
<evidence type="ECO:0000256" key="2">
    <source>
        <dbReference type="ARBA" id="ARBA00007362"/>
    </source>
</evidence>
<comment type="subcellular location">
    <subcellularLocation>
        <location evidence="1">Endomembrane system</location>
        <topology evidence="1">Multi-pass membrane protein</topology>
    </subcellularLocation>
</comment>
<accession>A0A559KI24</accession>
<dbReference type="SUPFAM" id="SSF103481">
    <property type="entry name" value="Multidrug resistance efflux transporter EmrE"/>
    <property type="match status" value="2"/>
</dbReference>
<dbReference type="RefSeq" id="WP_144842354.1">
    <property type="nucleotide sequence ID" value="NZ_VNJI01000001.1"/>
</dbReference>
<dbReference type="InterPro" id="IPR037185">
    <property type="entry name" value="EmrE-like"/>
</dbReference>
<keyword evidence="4 6" id="KW-1133">Transmembrane helix</keyword>
<dbReference type="PANTHER" id="PTHR32322:SF2">
    <property type="entry name" value="EAMA DOMAIN-CONTAINING PROTEIN"/>
    <property type="match status" value="1"/>
</dbReference>
<evidence type="ECO:0000313" key="9">
    <source>
        <dbReference type="Proteomes" id="UP000317036"/>
    </source>
</evidence>
<name>A0A559KI24_9BACL</name>
<feature type="transmembrane region" description="Helical" evidence="6">
    <location>
        <begin position="25"/>
        <end position="42"/>
    </location>
</feature>
<proteinExistence type="inferred from homology"/>
<dbReference type="Pfam" id="PF00892">
    <property type="entry name" value="EamA"/>
    <property type="match status" value="2"/>
</dbReference>
<feature type="transmembrane region" description="Helical" evidence="6">
    <location>
        <begin position="54"/>
        <end position="78"/>
    </location>
</feature>
<evidence type="ECO:0000256" key="6">
    <source>
        <dbReference type="SAM" id="Phobius"/>
    </source>
</evidence>
<evidence type="ECO:0000256" key="1">
    <source>
        <dbReference type="ARBA" id="ARBA00004127"/>
    </source>
</evidence>
<feature type="transmembrane region" description="Helical" evidence="6">
    <location>
        <begin position="172"/>
        <end position="192"/>
    </location>
</feature>
<dbReference type="GO" id="GO:0016020">
    <property type="term" value="C:membrane"/>
    <property type="evidence" value="ECO:0007669"/>
    <property type="project" value="UniProtKB-SubCell"/>
</dbReference>
<reference evidence="8 9" key="1">
    <citation type="submission" date="2019-07" db="EMBL/GenBank/DDBJ databases">
        <authorList>
            <person name="Kim J."/>
        </authorList>
    </citation>
    <scope>NUCLEOTIDE SEQUENCE [LARGE SCALE GENOMIC DNA]</scope>
    <source>
        <strain evidence="8 9">JC52</strain>
    </source>
</reference>
<feature type="domain" description="EamA" evidence="7">
    <location>
        <begin position="29"/>
        <end position="162"/>
    </location>
</feature>
<evidence type="ECO:0000256" key="3">
    <source>
        <dbReference type="ARBA" id="ARBA00022692"/>
    </source>
</evidence>
<dbReference type="InterPro" id="IPR000620">
    <property type="entry name" value="EamA_dom"/>
</dbReference>
<comment type="similarity">
    <text evidence="2">Belongs to the EamA transporter family.</text>
</comment>
<keyword evidence="3 6" id="KW-0812">Transmembrane</keyword>
<comment type="caution">
    <text evidence="8">The sequence shown here is derived from an EMBL/GenBank/DDBJ whole genome shotgun (WGS) entry which is preliminary data.</text>
</comment>
<feature type="transmembrane region" description="Helical" evidence="6">
    <location>
        <begin position="119"/>
        <end position="139"/>
    </location>
</feature>
<dbReference type="OrthoDB" id="6212796at2"/>
<organism evidence="8 9">
    <name type="scientific">Paenibacillus cremeus</name>
    <dbReference type="NCBI Taxonomy" id="2163881"/>
    <lineage>
        <taxon>Bacteria</taxon>
        <taxon>Bacillati</taxon>
        <taxon>Bacillota</taxon>
        <taxon>Bacilli</taxon>
        <taxon>Bacillales</taxon>
        <taxon>Paenibacillaceae</taxon>
        <taxon>Paenibacillus</taxon>
    </lineage>
</organism>
<feature type="transmembrane region" description="Helical" evidence="6">
    <location>
        <begin position="239"/>
        <end position="263"/>
    </location>
</feature>
<dbReference type="EMBL" id="VNJI01000001">
    <property type="protein sequence ID" value="TVY11771.1"/>
    <property type="molecule type" value="Genomic_DNA"/>
</dbReference>
<sequence>MEKTSRIHLQTTFEKGRREASTSKSIRGGVWLVVLGAALWGVDPLFRILLLKSFTSAQIVLLEHLLLMLYAVPVLWLHRSELKGLTIRHIAALLFISWGGSAVATILFTSAFAHGNPNTVLLLQKVQPLFAILMARIILKERMSKRFPILLIVALLGTYLLTFGWTLPVGQLAEVAALSGLLSLGAAALWGGSTVMGRFALDQLRFETVTSLRFVLALPLLFAIAWTEGAGWPSTAGGSIHWIAVTGNLVLQAFLPGLLSLLLYYRGLSNTKASYATLAELSFPTVGVLINWLTFGQTITVPQLTGFILIWVALYSLSRQSRQ</sequence>
<evidence type="ECO:0000313" key="8">
    <source>
        <dbReference type="EMBL" id="TVY11771.1"/>
    </source>
</evidence>
<feature type="transmembrane region" description="Helical" evidence="6">
    <location>
        <begin position="204"/>
        <end position="227"/>
    </location>
</feature>
<keyword evidence="5 6" id="KW-0472">Membrane</keyword>
<feature type="transmembrane region" description="Helical" evidence="6">
    <location>
        <begin position="275"/>
        <end position="293"/>
    </location>
</feature>
<protein>
    <submittedName>
        <fullName evidence="8">DMT family transporter</fullName>
    </submittedName>
</protein>
<dbReference type="InterPro" id="IPR050638">
    <property type="entry name" value="AA-Vitamin_Transporters"/>
</dbReference>
<feature type="transmembrane region" description="Helical" evidence="6">
    <location>
        <begin position="146"/>
        <end position="166"/>
    </location>
</feature>
<feature type="domain" description="EamA" evidence="7">
    <location>
        <begin position="181"/>
        <end position="317"/>
    </location>
</feature>
<dbReference type="AlphaFoldDB" id="A0A559KI24"/>
<gene>
    <name evidence="8" type="ORF">FPZ49_00295</name>
</gene>